<name>A0AAW9IAM2_CLOPF</name>
<evidence type="ECO:0000313" key="9">
    <source>
        <dbReference type="EMBL" id="MDZ5000334.1"/>
    </source>
</evidence>
<sequence length="217" mass="24848">MDSEIKESISNISHDLRTPLTSVMGYLQLMEDPNISQLERNEYMNIIKDRTKSLQMLITSFYDLSRLEGREYKFNFELINVSNLICDSIASFYNDFTNKGIEPYIDIDENAPSIIGDENAVKRILFNLIQNALKYGESFISISLKHRDDYIITTFANEAKNLSEEDSKCLFQRFFTADRTRSGKSTGIGLAITKELVEQMGHEVSSELKDGRLSIII</sequence>
<dbReference type="PANTHER" id="PTHR45453:SF1">
    <property type="entry name" value="PHOSPHATE REGULON SENSOR PROTEIN PHOR"/>
    <property type="match status" value="1"/>
</dbReference>
<evidence type="ECO:0000313" key="10">
    <source>
        <dbReference type="Proteomes" id="UP001291306"/>
    </source>
</evidence>
<dbReference type="EMBL" id="WNVC01000222">
    <property type="protein sequence ID" value="MDZ5000334.1"/>
    <property type="molecule type" value="Genomic_DNA"/>
</dbReference>
<dbReference type="InterPro" id="IPR005467">
    <property type="entry name" value="His_kinase_dom"/>
</dbReference>
<dbReference type="PRINTS" id="PR01780">
    <property type="entry name" value="LANTIREGPROT"/>
</dbReference>
<evidence type="ECO:0000256" key="1">
    <source>
        <dbReference type="ARBA" id="ARBA00000085"/>
    </source>
</evidence>
<protein>
    <recommendedName>
        <fullName evidence="3">histidine kinase</fullName>
        <ecNumber evidence="3">2.7.13.3</ecNumber>
    </recommendedName>
</protein>
<keyword evidence="4" id="KW-0597">Phosphoprotein</keyword>
<keyword evidence="7" id="KW-0902">Two-component regulatory system</keyword>
<dbReference type="Pfam" id="PF02518">
    <property type="entry name" value="HATPase_c"/>
    <property type="match status" value="1"/>
</dbReference>
<accession>A0AAW9IAM2</accession>
<comment type="caution">
    <text evidence="9">The sequence shown here is derived from an EMBL/GenBank/DDBJ whole genome shotgun (WGS) entry which is preliminary data.</text>
</comment>
<dbReference type="SMART" id="SM00387">
    <property type="entry name" value="HATPase_c"/>
    <property type="match status" value="1"/>
</dbReference>
<dbReference type="InterPro" id="IPR003594">
    <property type="entry name" value="HATPase_dom"/>
</dbReference>
<comment type="catalytic activity">
    <reaction evidence="1">
        <text>ATP + protein L-histidine = ADP + protein N-phospho-L-histidine.</text>
        <dbReference type="EC" id="2.7.13.3"/>
    </reaction>
</comment>
<evidence type="ECO:0000259" key="8">
    <source>
        <dbReference type="PROSITE" id="PS50109"/>
    </source>
</evidence>
<organism evidence="9 10">
    <name type="scientific">Clostridium perfringens</name>
    <dbReference type="NCBI Taxonomy" id="1502"/>
    <lineage>
        <taxon>Bacteria</taxon>
        <taxon>Bacillati</taxon>
        <taxon>Bacillota</taxon>
        <taxon>Clostridia</taxon>
        <taxon>Eubacteriales</taxon>
        <taxon>Clostridiaceae</taxon>
        <taxon>Clostridium</taxon>
    </lineage>
</organism>
<dbReference type="GO" id="GO:0000155">
    <property type="term" value="F:phosphorelay sensor kinase activity"/>
    <property type="evidence" value="ECO:0007669"/>
    <property type="project" value="InterPro"/>
</dbReference>
<keyword evidence="5" id="KW-0808">Transferase</keyword>
<proteinExistence type="predicted"/>
<gene>
    <name evidence="9" type="ORF">GNF79_14890</name>
</gene>
<dbReference type="Pfam" id="PF00512">
    <property type="entry name" value="HisKA"/>
    <property type="match status" value="1"/>
</dbReference>
<dbReference type="PANTHER" id="PTHR45453">
    <property type="entry name" value="PHOSPHATE REGULON SENSOR PROTEIN PHOR"/>
    <property type="match status" value="1"/>
</dbReference>
<evidence type="ECO:0000256" key="2">
    <source>
        <dbReference type="ARBA" id="ARBA00004370"/>
    </source>
</evidence>
<dbReference type="InterPro" id="IPR008358">
    <property type="entry name" value="Sig_transdc_His_kin/Pase_MprB"/>
</dbReference>
<dbReference type="PROSITE" id="PS50109">
    <property type="entry name" value="HIS_KIN"/>
    <property type="match status" value="1"/>
</dbReference>
<dbReference type="EC" id="2.7.13.3" evidence="3"/>
<dbReference type="Proteomes" id="UP001291306">
    <property type="component" value="Unassembled WGS sequence"/>
</dbReference>
<dbReference type="InterPro" id="IPR036097">
    <property type="entry name" value="HisK_dim/P_sf"/>
</dbReference>
<evidence type="ECO:0000256" key="3">
    <source>
        <dbReference type="ARBA" id="ARBA00012438"/>
    </source>
</evidence>
<comment type="subcellular location">
    <subcellularLocation>
        <location evidence="2">Membrane</location>
    </subcellularLocation>
</comment>
<keyword evidence="6 9" id="KW-0418">Kinase</keyword>
<feature type="domain" description="Histidine kinase" evidence="8">
    <location>
        <begin position="11"/>
        <end position="217"/>
    </location>
</feature>
<evidence type="ECO:0000256" key="7">
    <source>
        <dbReference type="ARBA" id="ARBA00023012"/>
    </source>
</evidence>
<evidence type="ECO:0000256" key="5">
    <source>
        <dbReference type="ARBA" id="ARBA00022679"/>
    </source>
</evidence>
<dbReference type="Gene3D" id="1.10.287.130">
    <property type="match status" value="1"/>
</dbReference>
<evidence type="ECO:0000256" key="4">
    <source>
        <dbReference type="ARBA" id="ARBA00022553"/>
    </source>
</evidence>
<dbReference type="Gene3D" id="3.30.565.10">
    <property type="entry name" value="Histidine kinase-like ATPase, C-terminal domain"/>
    <property type="match status" value="1"/>
</dbReference>
<dbReference type="InterPro" id="IPR050351">
    <property type="entry name" value="BphY/WalK/GraS-like"/>
</dbReference>
<dbReference type="SMART" id="SM00388">
    <property type="entry name" value="HisKA"/>
    <property type="match status" value="1"/>
</dbReference>
<dbReference type="CDD" id="cd00075">
    <property type="entry name" value="HATPase"/>
    <property type="match status" value="1"/>
</dbReference>
<dbReference type="InterPro" id="IPR003661">
    <property type="entry name" value="HisK_dim/P_dom"/>
</dbReference>
<dbReference type="CDD" id="cd00082">
    <property type="entry name" value="HisKA"/>
    <property type="match status" value="1"/>
</dbReference>
<dbReference type="InterPro" id="IPR036890">
    <property type="entry name" value="HATPase_C_sf"/>
</dbReference>
<feature type="non-terminal residue" evidence="9">
    <location>
        <position position="217"/>
    </location>
</feature>
<reference evidence="9" key="1">
    <citation type="submission" date="2019-11" db="EMBL/GenBank/DDBJ databases">
        <title>Characterization of Clostridium perfringens isolates from swine manure treated agricultural soils.</title>
        <authorList>
            <person name="Wushke S.T."/>
        </authorList>
    </citation>
    <scope>NUCLEOTIDE SEQUENCE</scope>
    <source>
        <strain evidence="9">X26</strain>
    </source>
</reference>
<evidence type="ECO:0000256" key="6">
    <source>
        <dbReference type="ARBA" id="ARBA00022777"/>
    </source>
</evidence>
<dbReference type="SUPFAM" id="SSF47384">
    <property type="entry name" value="Homodimeric domain of signal transducing histidine kinase"/>
    <property type="match status" value="1"/>
</dbReference>
<dbReference type="GO" id="GO:0004721">
    <property type="term" value="F:phosphoprotein phosphatase activity"/>
    <property type="evidence" value="ECO:0007669"/>
    <property type="project" value="TreeGrafter"/>
</dbReference>
<dbReference type="SUPFAM" id="SSF55874">
    <property type="entry name" value="ATPase domain of HSP90 chaperone/DNA topoisomerase II/histidine kinase"/>
    <property type="match status" value="1"/>
</dbReference>
<dbReference type="GO" id="GO:0016036">
    <property type="term" value="P:cellular response to phosphate starvation"/>
    <property type="evidence" value="ECO:0007669"/>
    <property type="project" value="TreeGrafter"/>
</dbReference>
<dbReference type="GO" id="GO:0005886">
    <property type="term" value="C:plasma membrane"/>
    <property type="evidence" value="ECO:0007669"/>
    <property type="project" value="TreeGrafter"/>
</dbReference>
<dbReference type="AlphaFoldDB" id="A0AAW9IAM2"/>